<feature type="transmembrane region" description="Helical" evidence="1">
    <location>
        <begin position="98"/>
        <end position="130"/>
    </location>
</feature>
<name>A0A0P8XRL5_DROAN</name>
<sequence>MEYFGGLWVLRLCSGLLWFVTRNGTEEEPLDKYYEYFALVNYPENHERRKFQYHFYKGHINDEVVIGVSVVMLSQIISTVILGYALKESRKMSLLYGILFCAPFTFASLPIWPIAIVHTALALGALSFVFS</sequence>
<protein>
    <submittedName>
        <fullName evidence="3">Uncharacterized protein, isoform A</fullName>
    </submittedName>
</protein>
<evidence type="ECO:0000256" key="2">
    <source>
        <dbReference type="SAM" id="SignalP"/>
    </source>
</evidence>
<dbReference type="EMBL" id="CH902619">
    <property type="protein sequence ID" value="KPU77215.1"/>
    <property type="molecule type" value="Genomic_DNA"/>
</dbReference>
<evidence type="ECO:0000313" key="4">
    <source>
        <dbReference type="Proteomes" id="UP000007801"/>
    </source>
</evidence>
<dbReference type="Proteomes" id="UP000007801">
    <property type="component" value="Unassembled WGS sequence"/>
</dbReference>
<dbReference type="GeneID" id="26514549"/>
<dbReference type="AlphaFoldDB" id="A0A0P8XRL5"/>
<feature type="transmembrane region" description="Helical" evidence="1">
    <location>
        <begin position="64"/>
        <end position="86"/>
    </location>
</feature>
<gene>
    <name evidence="3" type="primary">Dana\GF27140</name>
    <name evidence="3" type="ORF">GF27140</name>
</gene>
<keyword evidence="1" id="KW-1133">Transmembrane helix</keyword>
<keyword evidence="1" id="KW-0472">Membrane</keyword>
<accession>A0A0P8XRL5</accession>
<feature type="signal peptide" evidence="2">
    <location>
        <begin position="1"/>
        <end position="15"/>
    </location>
</feature>
<dbReference type="KEGG" id="dan:26514549"/>
<organism evidence="3 4">
    <name type="scientific">Drosophila ananassae</name>
    <name type="common">Fruit fly</name>
    <dbReference type="NCBI Taxonomy" id="7217"/>
    <lineage>
        <taxon>Eukaryota</taxon>
        <taxon>Metazoa</taxon>
        <taxon>Ecdysozoa</taxon>
        <taxon>Arthropoda</taxon>
        <taxon>Hexapoda</taxon>
        <taxon>Insecta</taxon>
        <taxon>Pterygota</taxon>
        <taxon>Neoptera</taxon>
        <taxon>Endopterygota</taxon>
        <taxon>Diptera</taxon>
        <taxon>Brachycera</taxon>
        <taxon>Muscomorpha</taxon>
        <taxon>Ephydroidea</taxon>
        <taxon>Drosophilidae</taxon>
        <taxon>Drosophila</taxon>
        <taxon>Sophophora</taxon>
    </lineage>
</organism>
<feature type="chain" id="PRO_5012904352" evidence="2">
    <location>
        <begin position="16"/>
        <end position="131"/>
    </location>
</feature>
<dbReference type="OrthoDB" id="7836744at2759"/>
<keyword evidence="4" id="KW-1185">Reference proteome</keyword>
<dbReference type="STRING" id="7217.A0A0P8XRL5"/>
<keyword evidence="2" id="KW-0732">Signal</keyword>
<evidence type="ECO:0000256" key="1">
    <source>
        <dbReference type="SAM" id="Phobius"/>
    </source>
</evidence>
<dbReference type="InParanoid" id="A0A0P8XRL5"/>
<reference evidence="3 4" key="1">
    <citation type="journal article" date="2007" name="Nature">
        <title>Evolution of genes and genomes on the Drosophila phylogeny.</title>
        <authorList>
            <consortium name="Drosophila 12 Genomes Consortium"/>
            <person name="Clark A.G."/>
            <person name="Eisen M.B."/>
            <person name="Smith D.R."/>
            <person name="Bergman C.M."/>
            <person name="Oliver B."/>
            <person name="Markow T.A."/>
            <person name="Kaufman T.C."/>
            <person name="Kellis M."/>
            <person name="Gelbart W."/>
            <person name="Iyer V.N."/>
            <person name="Pollard D.A."/>
            <person name="Sackton T.B."/>
            <person name="Larracuente A.M."/>
            <person name="Singh N.D."/>
            <person name="Abad J.P."/>
            <person name="Abt D.N."/>
            <person name="Adryan B."/>
            <person name="Aguade M."/>
            <person name="Akashi H."/>
            <person name="Anderson W.W."/>
            <person name="Aquadro C.F."/>
            <person name="Ardell D.H."/>
            <person name="Arguello R."/>
            <person name="Artieri C.G."/>
            <person name="Barbash D.A."/>
            <person name="Barker D."/>
            <person name="Barsanti P."/>
            <person name="Batterham P."/>
            <person name="Batzoglou S."/>
            <person name="Begun D."/>
            <person name="Bhutkar A."/>
            <person name="Blanco E."/>
            <person name="Bosak S.A."/>
            <person name="Bradley R.K."/>
            <person name="Brand A.D."/>
            <person name="Brent M.R."/>
            <person name="Brooks A.N."/>
            <person name="Brown R.H."/>
            <person name="Butlin R.K."/>
            <person name="Caggese C."/>
            <person name="Calvi B.R."/>
            <person name="Bernardo de Carvalho A."/>
            <person name="Caspi A."/>
            <person name="Castrezana S."/>
            <person name="Celniker S.E."/>
            <person name="Chang J.L."/>
            <person name="Chapple C."/>
            <person name="Chatterji S."/>
            <person name="Chinwalla A."/>
            <person name="Civetta A."/>
            <person name="Clifton S.W."/>
            <person name="Comeron J.M."/>
            <person name="Costello J.C."/>
            <person name="Coyne J.A."/>
            <person name="Daub J."/>
            <person name="David R.G."/>
            <person name="Delcher A.L."/>
            <person name="Delehaunty K."/>
            <person name="Do C.B."/>
            <person name="Ebling H."/>
            <person name="Edwards K."/>
            <person name="Eickbush T."/>
            <person name="Evans J.D."/>
            <person name="Filipski A."/>
            <person name="Findeiss S."/>
            <person name="Freyhult E."/>
            <person name="Fulton L."/>
            <person name="Fulton R."/>
            <person name="Garcia A.C."/>
            <person name="Gardiner A."/>
            <person name="Garfield D.A."/>
            <person name="Garvin B.E."/>
            <person name="Gibson G."/>
            <person name="Gilbert D."/>
            <person name="Gnerre S."/>
            <person name="Godfrey J."/>
            <person name="Good R."/>
            <person name="Gotea V."/>
            <person name="Gravely B."/>
            <person name="Greenberg A.J."/>
            <person name="Griffiths-Jones S."/>
            <person name="Gross S."/>
            <person name="Guigo R."/>
            <person name="Gustafson E.A."/>
            <person name="Haerty W."/>
            <person name="Hahn M.W."/>
            <person name="Halligan D.L."/>
            <person name="Halpern A.L."/>
            <person name="Halter G.M."/>
            <person name="Han M.V."/>
            <person name="Heger A."/>
            <person name="Hillier L."/>
            <person name="Hinrichs A.S."/>
            <person name="Holmes I."/>
            <person name="Hoskins R.A."/>
            <person name="Hubisz M.J."/>
            <person name="Hultmark D."/>
            <person name="Huntley M.A."/>
            <person name="Jaffe D.B."/>
            <person name="Jagadeeshan S."/>
            <person name="Jeck W.R."/>
            <person name="Johnson J."/>
            <person name="Jones C.D."/>
            <person name="Jordan W.C."/>
            <person name="Karpen G.H."/>
            <person name="Kataoka E."/>
            <person name="Keightley P.D."/>
            <person name="Kheradpour P."/>
            <person name="Kirkness E.F."/>
            <person name="Koerich L.B."/>
            <person name="Kristiansen K."/>
            <person name="Kudrna D."/>
            <person name="Kulathinal R.J."/>
            <person name="Kumar S."/>
            <person name="Kwok R."/>
            <person name="Lander E."/>
            <person name="Langley C.H."/>
            <person name="Lapoint R."/>
            <person name="Lazzaro B.P."/>
            <person name="Lee S.J."/>
            <person name="Levesque L."/>
            <person name="Li R."/>
            <person name="Lin C.F."/>
            <person name="Lin M.F."/>
            <person name="Lindblad-Toh K."/>
            <person name="Llopart A."/>
            <person name="Long M."/>
            <person name="Low L."/>
            <person name="Lozovsky E."/>
            <person name="Lu J."/>
            <person name="Luo M."/>
            <person name="Machado C.A."/>
            <person name="Makalowski W."/>
            <person name="Marzo M."/>
            <person name="Matsuda M."/>
            <person name="Matzkin L."/>
            <person name="McAllister B."/>
            <person name="McBride C.S."/>
            <person name="McKernan B."/>
            <person name="McKernan K."/>
            <person name="Mendez-Lago M."/>
            <person name="Minx P."/>
            <person name="Mollenhauer M.U."/>
            <person name="Montooth K."/>
            <person name="Mount S.M."/>
            <person name="Mu X."/>
            <person name="Myers E."/>
            <person name="Negre B."/>
            <person name="Newfeld S."/>
            <person name="Nielsen R."/>
            <person name="Noor M.A."/>
            <person name="O'Grady P."/>
            <person name="Pachter L."/>
            <person name="Papaceit M."/>
            <person name="Parisi M.J."/>
            <person name="Parisi M."/>
            <person name="Parts L."/>
            <person name="Pedersen J.S."/>
            <person name="Pesole G."/>
            <person name="Phillippy A.M."/>
            <person name="Ponting C.P."/>
            <person name="Pop M."/>
            <person name="Porcelli D."/>
            <person name="Powell J.R."/>
            <person name="Prohaska S."/>
            <person name="Pruitt K."/>
            <person name="Puig M."/>
            <person name="Quesneville H."/>
            <person name="Ram K.R."/>
            <person name="Rand D."/>
            <person name="Rasmussen M.D."/>
            <person name="Reed L.K."/>
            <person name="Reenan R."/>
            <person name="Reily A."/>
            <person name="Remington K.A."/>
            <person name="Rieger T.T."/>
            <person name="Ritchie M.G."/>
            <person name="Robin C."/>
            <person name="Rogers Y.H."/>
            <person name="Rohde C."/>
            <person name="Rozas J."/>
            <person name="Rubenfield M.J."/>
            <person name="Ruiz A."/>
            <person name="Russo S."/>
            <person name="Salzberg S.L."/>
            <person name="Sanchez-Gracia A."/>
            <person name="Saranga D.J."/>
            <person name="Sato H."/>
            <person name="Schaeffer S.W."/>
            <person name="Schatz M.C."/>
            <person name="Schlenke T."/>
            <person name="Schwartz R."/>
            <person name="Segarra C."/>
            <person name="Singh R.S."/>
            <person name="Sirot L."/>
            <person name="Sirota M."/>
            <person name="Sisneros N.B."/>
            <person name="Smith C.D."/>
            <person name="Smith T.F."/>
            <person name="Spieth J."/>
            <person name="Stage D.E."/>
            <person name="Stark A."/>
            <person name="Stephan W."/>
            <person name="Strausberg R.L."/>
            <person name="Strempel S."/>
            <person name="Sturgill D."/>
            <person name="Sutton G."/>
            <person name="Sutton G.G."/>
            <person name="Tao W."/>
            <person name="Teichmann S."/>
            <person name="Tobari Y.N."/>
            <person name="Tomimura Y."/>
            <person name="Tsolas J.M."/>
            <person name="Valente V.L."/>
            <person name="Venter E."/>
            <person name="Venter J.C."/>
            <person name="Vicario S."/>
            <person name="Vieira F.G."/>
            <person name="Vilella A.J."/>
            <person name="Villasante A."/>
            <person name="Walenz B."/>
            <person name="Wang J."/>
            <person name="Wasserman M."/>
            <person name="Watts T."/>
            <person name="Wilson D."/>
            <person name="Wilson R.K."/>
            <person name="Wing R.A."/>
            <person name="Wolfner M.F."/>
            <person name="Wong A."/>
            <person name="Wong G.K."/>
            <person name="Wu C.I."/>
            <person name="Wu G."/>
            <person name="Yamamoto D."/>
            <person name="Yang H.P."/>
            <person name="Yang S.P."/>
            <person name="Yorke J.A."/>
            <person name="Yoshida K."/>
            <person name="Zdobnov E."/>
            <person name="Zhang P."/>
            <person name="Zhang Y."/>
            <person name="Zimin A.V."/>
            <person name="Baldwin J."/>
            <person name="Abdouelleil A."/>
            <person name="Abdulkadir J."/>
            <person name="Abebe A."/>
            <person name="Abera B."/>
            <person name="Abreu J."/>
            <person name="Acer S.C."/>
            <person name="Aftuck L."/>
            <person name="Alexander A."/>
            <person name="An P."/>
            <person name="Anderson E."/>
            <person name="Anderson S."/>
            <person name="Arachi H."/>
            <person name="Azer M."/>
            <person name="Bachantsang P."/>
            <person name="Barry A."/>
            <person name="Bayul T."/>
            <person name="Berlin A."/>
            <person name="Bessette D."/>
            <person name="Bloom T."/>
            <person name="Blye J."/>
            <person name="Boguslavskiy L."/>
            <person name="Bonnet C."/>
            <person name="Boukhgalter B."/>
            <person name="Bourzgui I."/>
            <person name="Brown A."/>
            <person name="Cahill P."/>
            <person name="Channer S."/>
            <person name="Cheshatsang Y."/>
            <person name="Chuda L."/>
            <person name="Citroen M."/>
            <person name="Collymore A."/>
            <person name="Cooke P."/>
            <person name="Costello M."/>
            <person name="D'Aco K."/>
            <person name="Daza R."/>
            <person name="De Haan G."/>
            <person name="DeGray S."/>
            <person name="DeMaso C."/>
            <person name="Dhargay N."/>
            <person name="Dooley K."/>
            <person name="Dooley E."/>
            <person name="Doricent M."/>
            <person name="Dorje P."/>
            <person name="Dorjee K."/>
            <person name="Dupes A."/>
            <person name="Elong R."/>
            <person name="Falk J."/>
            <person name="Farina A."/>
            <person name="Faro S."/>
            <person name="Ferguson D."/>
            <person name="Fisher S."/>
            <person name="Foley C.D."/>
            <person name="Franke A."/>
            <person name="Friedrich D."/>
            <person name="Gadbois L."/>
            <person name="Gearin G."/>
            <person name="Gearin C.R."/>
            <person name="Giannoukos G."/>
            <person name="Goode T."/>
            <person name="Graham J."/>
            <person name="Grandbois E."/>
            <person name="Grewal S."/>
            <person name="Gyaltsen K."/>
            <person name="Hafez N."/>
            <person name="Hagos B."/>
            <person name="Hall J."/>
            <person name="Henson C."/>
            <person name="Hollinger A."/>
            <person name="Honan T."/>
            <person name="Huard M.D."/>
            <person name="Hughes L."/>
            <person name="Hurhula B."/>
            <person name="Husby M.E."/>
            <person name="Kamat A."/>
            <person name="Kanga B."/>
            <person name="Kashin S."/>
            <person name="Khazanovich D."/>
            <person name="Kisner P."/>
            <person name="Lance K."/>
            <person name="Lara M."/>
            <person name="Lee W."/>
            <person name="Lennon N."/>
            <person name="Letendre F."/>
            <person name="LeVine R."/>
            <person name="Lipovsky A."/>
            <person name="Liu X."/>
            <person name="Liu J."/>
            <person name="Liu S."/>
            <person name="Lokyitsang T."/>
            <person name="Lokyitsang Y."/>
            <person name="Lubonja R."/>
            <person name="Lui A."/>
            <person name="MacDonald P."/>
            <person name="Magnisalis V."/>
            <person name="Maru K."/>
            <person name="Matthews C."/>
            <person name="McCusker W."/>
            <person name="McDonough S."/>
            <person name="Mehta T."/>
            <person name="Meldrim J."/>
            <person name="Meneus L."/>
            <person name="Mihai O."/>
            <person name="Mihalev A."/>
            <person name="Mihova T."/>
            <person name="Mittelman R."/>
            <person name="Mlenga V."/>
            <person name="Montmayeur A."/>
            <person name="Mulrain L."/>
            <person name="Navidi A."/>
            <person name="Naylor J."/>
            <person name="Negash T."/>
            <person name="Nguyen T."/>
            <person name="Nguyen N."/>
            <person name="Nicol R."/>
            <person name="Norbu C."/>
            <person name="Norbu N."/>
            <person name="Novod N."/>
            <person name="O'Neill B."/>
            <person name="Osman S."/>
            <person name="Markiewicz E."/>
            <person name="Oyono O.L."/>
            <person name="Patti C."/>
            <person name="Phunkhang P."/>
            <person name="Pierre F."/>
            <person name="Priest M."/>
            <person name="Raghuraman S."/>
            <person name="Rege F."/>
            <person name="Reyes R."/>
            <person name="Rise C."/>
            <person name="Rogov P."/>
            <person name="Ross K."/>
            <person name="Ryan E."/>
            <person name="Settipalli S."/>
            <person name="Shea T."/>
            <person name="Sherpa N."/>
            <person name="Shi L."/>
            <person name="Shih D."/>
            <person name="Sparrow T."/>
            <person name="Spaulding J."/>
            <person name="Stalker J."/>
            <person name="Stange-Thomann N."/>
            <person name="Stavropoulos S."/>
            <person name="Stone C."/>
            <person name="Strader C."/>
            <person name="Tesfaye S."/>
            <person name="Thomson T."/>
            <person name="Thoulutsang Y."/>
            <person name="Thoulutsang D."/>
            <person name="Topham K."/>
            <person name="Topping I."/>
            <person name="Tsamla T."/>
            <person name="Vassiliev H."/>
            <person name="Vo A."/>
            <person name="Wangchuk T."/>
            <person name="Wangdi T."/>
            <person name="Weiand M."/>
            <person name="Wilkinson J."/>
            <person name="Wilson A."/>
            <person name="Yadav S."/>
            <person name="Young G."/>
            <person name="Yu Q."/>
            <person name="Zembek L."/>
            <person name="Zhong D."/>
            <person name="Zimmer A."/>
            <person name="Zwirko Z."/>
            <person name="Jaffe D.B."/>
            <person name="Alvarez P."/>
            <person name="Brockman W."/>
            <person name="Butler J."/>
            <person name="Chin C."/>
            <person name="Gnerre S."/>
            <person name="Grabherr M."/>
            <person name="Kleber M."/>
            <person name="Mauceli E."/>
            <person name="MacCallum I."/>
        </authorList>
    </citation>
    <scope>NUCLEOTIDE SEQUENCE [LARGE SCALE GENOMIC DNA]</scope>
    <source>
        <strain evidence="4">Tucson 14024-0371.13</strain>
    </source>
</reference>
<evidence type="ECO:0000313" key="3">
    <source>
        <dbReference type="EMBL" id="KPU77215.1"/>
    </source>
</evidence>
<keyword evidence="1" id="KW-0812">Transmembrane</keyword>
<proteinExistence type="predicted"/>